<accession>A0A6J4V472</accession>
<feature type="non-terminal residue" evidence="2">
    <location>
        <position position="1"/>
    </location>
</feature>
<feature type="compositionally biased region" description="Basic residues" evidence="1">
    <location>
        <begin position="119"/>
        <end position="144"/>
    </location>
</feature>
<dbReference type="EMBL" id="CADCWF010000218">
    <property type="protein sequence ID" value="CAA9567622.1"/>
    <property type="molecule type" value="Genomic_DNA"/>
</dbReference>
<sequence length="435" mass="48805">DPEPRRPPRRRRRRWGTRISGRTGLDGLVRRAAVGRRLLRAGSDRRRLRPAPPLRRLAAAPGAHPACLLQAAGRGARRPDLGAAPSAGRPPRRPRPPLPARRGDPVRRLPGRQLQALPARRRAERGRVHPLLRRPLHGRERRHPLGAGPASDPAEPGGRLLDGRHGEAGGCPGRLGRAGGARHRRSRPRHLHELRRQPEGVLRPQWRHRLHVVQRRQRLRLVVRPRRAALLLSGRAPRPQHRRQEGHPRGRDGRLGPVPAPRRQLPRGAPPCAGHPLEGLLLRPRPLHRRPDRQGAGRLPGRQRGRPPGVPAGGRPGGGLRRLDRVHYRHHHRCPGRDDLGRRHRGQPRQPPEQRAAGQARLLPGPRHLPVQHDVPGPPRLRALDAGAPRRGQGRQPDHCRPGDPPRRPGRPRADVERPRPRRRCGTSTGRRPRL</sequence>
<keyword evidence="2" id="KW-0808">Transferase</keyword>
<feature type="region of interest" description="Disordered" evidence="1">
    <location>
        <begin position="75"/>
        <end position="196"/>
    </location>
</feature>
<feature type="non-terminal residue" evidence="2">
    <location>
        <position position="435"/>
    </location>
</feature>
<organism evidence="2">
    <name type="scientific">uncultured Thermomicrobiales bacterium</name>
    <dbReference type="NCBI Taxonomy" id="1645740"/>
    <lineage>
        <taxon>Bacteria</taxon>
        <taxon>Pseudomonadati</taxon>
        <taxon>Thermomicrobiota</taxon>
        <taxon>Thermomicrobia</taxon>
        <taxon>Thermomicrobiales</taxon>
        <taxon>environmental samples</taxon>
    </lineage>
</organism>
<feature type="compositionally biased region" description="Basic residues" evidence="1">
    <location>
        <begin position="420"/>
        <end position="435"/>
    </location>
</feature>
<protein>
    <submittedName>
        <fullName evidence="2">Quinolinate synthetase</fullName>
        <ecNumber evidence="2">2.5.1.72</ecNumber>
    </submittedName>
</protein>
<feature type="compositionally biased region" description="Basic and acidic residues" evidence="1">
    <location>
        <begin position="242"/>
        <end position="254"/>
    </location>
</feature>
<name>A0A6J4V472_9BACT</name>
<dbReference type="EC" id="2.5.1.72" evidence="2"/>
<evidence type="ECO:0000256" key="1">
    <source>
        <dbReference type="SAM" id="MobiDB-lite"/>
    </source>
</evidence>
<proteinExistence type="predicted"/>
<gene>
    <name evidence="2" type="ORF">AVDCRST_MAG59-3190</name>
</gene>
<feature type="compositionally biased region" description="Gly residues" evidence="1">
    <location>
        <begin position="311"/>
        <end position="320"/>
    </location>
</feature>
<feature type="compositionally biased region" description="Basic and acidic residues" evidence="1">
    <location>
        <begin position="396"/>
        <end position="419"/>
    </location>
</feature>
<feature type="region of interest" description="Disordered" evidence="1">
    <location>
        <begin position="232"/>
        <end position="435"/>
    </location>
</feature>
<feature type="compositionally biased region" description="Gly residues" evidence="1">
    <location>
        <begin position="168"/>
        <end position="179"/>
    </location>
</feature>
<dbReference type="AlphaFoldDB" id="A0A6J4V472"/>
<feature type="compositionally biased region" description="Basic residues" evidence="1">
    <location>
        <begin position="180"/>
        <end position="193"/>
    </location>
</feature>
<dbReference type="GO" id="GO:0016740">
    <property type="term" value="F:transferase activity"/>
    <property type="evidence" value="ECO:0007669"/>
    <property type="project" value="UniProtKB-KW"/>
</dbReference>
<reference evidence="2" key="1">
    <citation type="submission" date="2020-02" db="EMBL/GenBank/DDBJ databases">
        <authorList>
            <person name="Meier V. D."/>
        </authorList>
    </citation>
    <scope>NUCLEOTIDE SEQUENCE</scope>
    <source>
        <strain evidence="2">AVDCRST_MAG59</strain>
    </source>
</reference>
<evidence type="ECO:0000313" key="2">
    <source>
        <dbReference type="EMBL" id="CAA9567622.1"/>
    </source>
</evidence>